<keyword evidence="1" id="KW-0472">Membrane</keyword>
<reference evidence="2 3" key="1">
    <citation type="journal article" date="2016" name="Nat. Commun.">
        <title>Thousands of microbial genomes shed light on interconnected biogeochemical processes in an aquifer system.</title>
        <authorList>
            <person name="Anantharaman K."/>
            <person name="Brown C.T."/>
            <person name="Hug L.A."/>
            <person name="Sharon I."/>
            <person name="Castelle C.J."/>
            <person name="Probst A.J."/>
            <person name="Thomas B.C."/>
            <person name="Singh A."/>
            <person name="Wilkins M.J."/>
            <person name="Karaoz U."/>
            <person name="Brodie E.L."/>
            <person name="Williams K.H."/>
            <person name="Hubbard S.S."/>
            <person name="Banfield J.F."/>
        </authorList>
    </citation>
    <scope>NUCLEOTIDE SEQUENCE [LARGE SCALE GENOMIC DNA]</scope>
</reference>
<dbReference type="InterPro" id="IPR019734">
    <property type="entry name" value="TPR_rpt"/>
</dbReference>
<protein>
    <submittedName>
        <fullName evidence="2">Uncharacterized protein</fullName>
    </submittedName>
</protein>
<dbReference type="InterPro" id="IPR011990">
    <property type="entry name" value="TPR-like_helical_dom_sf"/>
</dbReference>
<evidence type="ECO:0000313" key="2">
    <source>
        <dbReference type="EMBL" id="OGZ11145.1"/>
    </source>
</evidence>
<name>A0A1G2DBZ5_9BACT</name>
<accession>A0A1G2DBZ5</accession>
<dbReference type="EMBL" id="MHLN01000024">
    <property type="protein sequence ID" value="OGZ11145.1"/>
    <property type="molecule type" value="Genomic_DNA"/>
</dbReference>
<dbReference type="Proteomes" id="UP000178099">
    <property type="component" value="Unassembled WGS sequence"/>
</dbReference>
<keyword evidence="1" id="KW-0812">Transmembrane</keyword>
<dbReference type="SMART" id="SM00028">
    <property type="entry name" value="TPR"/>
    <property type="match status" value="2"/>
</dbReference>
<proteinExistence type="predicted"/>
<sequence length="240" mass="27757">MSIFARRKVKIGASVAGGLILVFLLLLYYQGQGFIKIFSTAEERAMKKILTIDRSKFRPAEGLDPQVFEEEIKKLEEEKAKVLSDPGNAQLWFDFGYTKEFLNDHQGAILAWEKSFALQPLNFVTAQNLGNTYQYFIKDWEKAEFYYGKVLELRPDHPQAYQGLIDLYRYNWPGRKSQVEPLLLAAIKNDPENKLPYNISLVEFFADENDAAKAKIYLENVRELDESQVPELVETYPILK</sequence>
<feature type="transmembrane region" description="Helical" evidence="1">
    <location>
        <begin position="12"/>
        <end position="29"/>
    </location>
</feature>
<organism evidence="2 3">
    <name type="scientific">Candidatus Lloydbacteria bacterium RIFCSPHIGHO2_02_FULL_51_22</name>
    <dbReference type="NCBI Taxonomy" id="1798663"/>
    <lineage>
        <taxon>Bacteria</taxon>
        <taxon>Candidatus Lloydiibacteriota</taxon>
    </lineage>
</organism>
<dbReference type="Pfam" id="PF13181">
    <property type="entry name" value="TPR_8"/>
    <property type="match status" value="1"/>
</dbReference>
<gene>
    <name evidence="2" type="ORF">A3D67_02310</name>
</gene>
<dbReference type="Gene3D" id="1.25.40.10">
    <property type="entry name" value="Tetratricopeptide repeat domain"/>
    <property type="match status" value="1"/>
</dbReference>
<keyword evidence="1" id="KW-1133">Transmembrane helix</keyword>
<evidence type="ECO:0000313" key="3">
    <source>
        <dbReference type="Proteomes" id="UP000178099"/>
    </source>
</evidence>
<comment type="caution">
    <text evidence="2">The sequence shown here is derived from an EMBL/GenBank/DDBJ whole genome shotgun (WGS) entry which is preliminary data.</text>
</comment>
<evidence type="ECO:0000256" key="1">
    <source>
        <dbReference type="SAM" id="Phobius"/>
    </source>
</evidence>
<dbReference type="SUPFAM" id="SSF48452">
    <property type="entry name" value="TPR-like"/>
    <property type="match status" value="1"/>
</dbReference>
<dbReference type="AlphaFoldDB" id="A0A1G2DBZ5"/>